<evidence type="ECO:0000256" key="3">
    <source>
        <dbReference type="ARBA" id="ARBA00023163"/>
    </source>
</evidence>
<dbReference type="InterPro" id="IPR011711">
    <property type="entry name" value="GntR_C"/>
</dbReference>
<evidence type="ECO:0000256" key="2">
    <source>
        <dbReference type="ARBA" id="ARBA00023125"/>
    </source>
</evidence>
<name>A0A1H9TKV5_9LACT</name>
<dbReference type="GO" id="GO:0003677">
    <property type="term" value="F:DNA binding"/>
    <property type="evidence" value="ECO:0007669"/>
    <property type="project" value="UniProtKB-KW"/>
</dbReference>
<dbReference type="PANTHER" id="PTHR43537:SF24">
    <property type="entry name" value="GLUCONATE OPERON TRANSCRIPTIONAL REPRESSOR"/>
    <property type="match status" value="1"/>
</dbReference>
<dbReference type="InterPro" id="IPR008920">
    <property type="entry name" value="TF_FadR/GntR_C"/>
</dbReference>
<dbReference type="PANTHER" id="PTHR43537">
    <property type="entry name" value="TRANSCRIPTIONAL REGULATOR, GNTR FAMILY"/>
    <property type="match status" value="1"/>
</dbReference>
<dbReference type="PROSITE" id="PS50949">
    <property type="entry name" value="HTH_GNTR"/>
    <property type="match status" value="1"/>
</dbReference>
<evidence type="ECO:0000313" key="5">
    <source>
        <dbReference type="EMBL" id="SER97732.1"/>
    </source>
</evidence>
<dbReference type="SUPFAM" id="SSF48008">
    <property type="entry name" value="GntR ligand-binding domain-like"/>
    <property type="match status" value="1"/>
</dbReference>
<dbReference type="Gene3D" id="1.10.10.10">
    <property type="entry name" value="Winged helix-like DNA-binding domain superfamily/Winged helix DNA-binding domain"/>
    <property type="match status" value="1"/>
</dbReference>
<keyword evidence="6" id="KW-1185">Reference proteome</keyword>
<dbReference type="InterPro" id="IPR036388">
    <property type="entry name" value="WH-like_DNA-bd_sf"/>
</dbReference>
<dbReference type="CDD" id="cd07377">
    <property type="entry name" value="WHTH_GntR"/>
    <property type="match status" value="1"/>
</dbReference>
<keyword evidence="1" id="KW-0805">Transcription regulation</keyword>
<protein>
    <submittedName>
        <fullName evidence="5">DNA-binding transcriptional regulator, GntR family</fullName>
    </submittedName>
</protein>
<dbReference type="Pfam" id="PF07729">
    <property type="entry name" value="FCD"/>
    <property type="match status" value="1"/>
</dbReference>
<dbReference type="Proteomes" id="UP000198948">
    <property type="component" value="Unassembled WGS sequence"/>
</dbReference>
<dbReference type="SUPFAM" id="SSF46785">
    <property type="entry name" value="Winged helix' DNA-binding domain"/>
    <property type="match status" value="1"/>
</dbReference>
<dbReference type="SMART" id="SM00895">
    <property type="entry name" value="FCD"/>
    <property type="match status" value="1"/>
</dbReference>
<dbReference type="Pfam" id="PF00392">
    <property type="entry name" value="GntR"/>
    <property type="match status" value="1"/>
</dbReference>
<dbReference type="InterPro" id="IPR000524">
    <property type="entry name" value="Tscrpt_reg_HTH_GntR"/>
</dbReference>
<dbReference type="EMBL" id="FOHA01000014">
    <property type="protein sequence ID" value="SER97732.1"/>
    <property type="molecule type" value="Genomic_DNA"/>
</dbReference>
<evidence type="ECO:0000256" key="1">
    <source>
        <dbReference type="ARBA" id="ARBA00023015"/>
    </source>
</evidence>
<dbReference type="SMART" id="SM00345">
    <property type="entry name" value="HTH_GNTR"/>
    <property type="match status" value="1"/>
</dbReference>
<keyword evidence="3" id="KW-0804">Transcription</keyword>
<dbReference type="Gene3D" id="1.20.120.530">
    <property type="entry name" value="GntR ligand-binding domain-like"/>
    <property type="match status" value="1"/>
</dbReference>
<keyword evidence="2 5" id="KW-0238">DNA-binding</keyword>
<dbReference type="InterPro" id="IPR036390">
    <property type="entry name" value="WH_DNA-bd_sf"/>
</dbReference>
<proteinExistence type="predicted"/>
<evidence type="ECO:0000259" key="4">
    <source>
        <dbReference type="PROSITE" id="PS50949"/>
    </source>
</evidence>
<reference evidence="5 6" key="1">
    <citation type="submission" date="2016-10" db="EMBL/GenBank/DDBJ databases">
        <authorList>
            <person name="de Groot N.N."/>
        </authorList>
    </citation>
    <scope>NUCLEOTIDE SEQUENCE [LARGE SCALE GENOMIC DNA]</scope>
    <source>
        <strain evidence="5 6">DSM 13760</strain>
    </source>
</reference>
<organism evidence="5 6">
    <name type="scientific">Isobaculum melis</name>
    <dbReference type="NCBI Taxonomy" id="142588"/>
    <lineage>
        <taxon>Bacteria</taxon>
        <taxon>Bacillati</taxon>
        <taxon>Bacillota</taxon>
        <taxon>Bacilli</taxon>
        <taxon>Lactobacillales</taxon>
        <taxon>Carnobacteriaceae</taxon>
        <taxon>Isobaculum</taxon>
    </lineage>
</organism>
<accession>A0A1H9TKV5</accession>
<dbReference type="GO" id="GO:0003700">
    <property type="term" value="F:DNA-binding transcription factor activity"/>
    <property type="evidence" value="ECO:0007669"/>
    <property type="project" value="InterPro"/>
</dbReference>
<feature type="domain" description="HTH gntR-type" evidence="4">
    <location>
        <begin position="18"/>
        <end position="85"/>
    </location>
</feature>
<evidence type="ECO:0000313" key="6">
    <source>
        <dbReference type="Proteomes" id="UP000198948"/>
    </source>
</evidence>
<dbReference type="AlphaFoldDB" id="A0A1H9TKV5"/>
<sequence>MDDYIGEIIKATDANQYLPLNEMVYNGLRKAIIDGRVPIGIRINEKEYADRMNISRTPVREALKRLEVEDLVEYIPRFGVIVKKINRADIIEIYQIRVALDVLATDNAMKLMSETQFDEMKDLLELTEEKNRNGDIDGVIALFTDFNTMIYKNAKMPRLISILAKLQEYLLRFRDISIRGEARRRKALDEHWLIYRAMKNKDEEQVAMIIEEHLLYSMQFIIAETEKSNEKC</sequence>
<dbReference type="STRING" id="142588.SAMN04488559_11439"/>
<dbReference type="RefSeq" id="WP_092653100.1">
    <property type="nucleotide sequence ID" value="NZ_FOHA01000014.1"/>
</dbReference>
<dbReference type="OrthoDB" id="9781630at2"/>
<gene>
    <name evidence="5" type="ORF">SAMN04488559_11439</name>
</gene>